<organism evidence="5 6">
    <name type="scientific">Pantoea alhagi</name>
    <dbReference type="NCBI Taxonomy" id="1891675"/>
    <lineage>
        <taxon>Bacteria</taxon>
        <taxon>Pseudomonadati</taxon>
        <taxon>Pseudomonadota</taxon>
        <taxon>Gammaproteobacteria</taxon>
        <taxon>Enterobacterales</taxon>
        <taxon>Erwiniaceae</taxon>
        <taxon>Pantoea</taxon>
    </lineage>
</organism>
<dbReference type="InterPro" id="IPR023187">
    <property type="entry name" value="Tscrpt_reg_MarR-type_CS"/>
</dbReference>
<dbReference type="STRING" id="1891675.B1H58_12160"/>
<dbReference type="InterPro" id="IPR036388">
    <property type="entry name" value="WH-like_DNA-bd_sf"/>
</dbReference>
<proteinExistence type="predicted"/>
<dbReference type="PANTHER" id="PTHR42756:SF1">
    <property type="entry name" value="TRANSCRIPTIONAL REPRESSOR OF EMRAB OPERON"/>
    <property type="match status" value="1"/>
</dbReference>
<dbReference type="RefSeq" id="WP_085070608.1">
    <property type="nucleotide sequence ID" value="NZ_CP019706.1"/>
</dbReference>
<evidence type="ECO:0000256" key="3">
    <source>
        <dbReference type="ARBA" id="ARBA00023163"/>
    </source>
</evidence>
<keyword evidence="1" id="KW-0805">Transcription regulation</keyword>
<keyword evidence="6" id="KW-1185">Reference proteome</keyword>
<feature type="domain" description="HTH marR-type" evidence="4">
    <location>
        <begin position="23"/>
        <end position="158"/>
    </location>
</feature>
<dbReference type="PROSITE" id="PS01117">
    <property type="entry name" value="HTH_MARR_1"/>
    <property type="match status" value="1"/>
</dbReference>
<evidence type="ECO:0000256" key="2">
    <source>
        <dbReference type="ARBA" id="ARBA00023125"/>
    </source>
</evidence>
<dbReference type="Proteomes" id="UP000192900">
    <property type="component" value="Chromosome"/>
</dbReference>
<evidence type="ECO:0000313" key="5">
    <source>
        <dbReference type="EMBL" id="ARJ42702.1"/>
    </source>
</evidence>
<evidence type="ECO:0000313" key="6">
    <source>
        <dbReference type="Proteomes" id="UP000192900"/>
    </source>
</evidence>
<dbReference type="PRINTS" id="PR00598">
    <property type="entry name" value="HTHMARR"/>
</dbReference>
<keyword evidence="2" id="KW-0238">DNA-binding</keyword>
<dbReference type="Gene3D" id="1.10.10.10">
    <property type="entry name" value="Winged helix-like DNA-binding domain superfamily/Winged helix DNA-binding domain"/>
    <property type="match status" value="1"/>
</dbReference>
<dbReference type="InterPro" id="IPR000835">
    <property type="entry name" value="HTH_MarR-typ"/>
</dbReference>
<dbReference type="SUPFAM" id="SSF46785">
    <property type="entry name" value="Winged helix' DNA-binding domain"/>
    <property type="match status" value="1"/>
</dbReference>
<name>A0A1W6B6J9_9GAMM</name>
<dbReference type="KEGG" id="palh:B1H58_12160"/>
<dbReference type="EMBL" id="CP019706">
    <property type="protein sequence ID" value="ARJ42702.1"/>
    <property type="molecule type" value="Genomic_DNA"/>
</dbReference>
<protein>
    <submittedName>
        <fullName evidence="5">MarR family transcriptional regulator</fullName>
    </submittedName>
</protein>
<dbReference type="SMART" id="SM00347">
    <property type="entry name" value="HTH_MARR"/>
    <property type="match status" value="1"/>
</dbReference>
<dbReference type="GO" id="GO:0003700">
    <property type="term" value="F:DNA-binding transcription factor activity"/>
    <property type="evidence" value="ECO:0007669"/>
    <property type="project" value="InterPro"/>
</dbReference>
<dbReference type="Pfam" id="PF12802">
    <property type="entry name" value="MarR_2"/>
    <property type="match status" value="1"/>
</dbReference>
<dbReference type="OrthoDB" id="32523at2"/>
<accession>A0A1W6B6J9</accession>
<keyword evidence="3" id="KW-0804">Transcription</keyword>
<dbReference type="GO" id="GO:0003677">
    <property type="term" value="F:DNA binding"/>
    <property type="evidence" value="ECO:0007669"/>
    <property type="project" value="UniProtKB-KW"/>
</dbReference>
<dbReference type="PROSITE" id="PS50995">
    <property type="entry name" value="HTH_MARR_2"/>
    <property type="match status" value="1"/>
</dbReference>
<dbReference type="AlphaFoldDB" id="A0A1W6B6J9"/>
<dbReference type="PANTHER" id="PTHR42756">
    <property type="entry name" value="TRANSCRIPTIONAL REGULATOR, MARR"/>
    <property type="match status" value="1"/>
</dbReference>
<dbReference type="InterPro" id="IPR036390">
    <property type="entry name" value="WH_DNA-bd_sf"/>
</dbReference>
<evidence type="ECO:0000259" key="4">
    <source>
        <dbReference type="PROSITE" id="PS50995"/>
    </source>
</evidence>
<reference evidence="5 6" key="1">
    <citation type="submission" date="2017-02" db="EMBL/GenBank/DDBJ databases">
        <title>Complete genome sequence of the drought resistance-promoting endophyte Pantoea alhagi LTYR-11Z.</title>
        <authorList>
            <person name="Zhang L."/>
        </authorList>
    </citation>
    <scope>NUCLEOTIDE SEQUENCE [LARGE SCALE GENOMIC DNA]</scope>
    <source>
        <strain evidence="5 6">LTYR-11Z</strain>
    </source>
</reference>
<gene>
    <name evidence="5" type="ORF">B1H58_12160</name>
</gene>
<sequence length="169" mass="18901">MQDHIDFVTKQWEEKMPELDISSMKIFGRMLRLLKHLGKARANALESFGFHEGEFDVLATLRRAGEPYRLSPTQLYKSLLVTSGTMTNRLSRLEQDGLIERIADPADGRSLLVGLTVRGAEQIEQALYVHTATQQALLAPLSPEQQKALETLLRELLVACPGEQSDAGR</sequence>
<evidence type="ECO:0000256" key="1">
    <source>
        <dbReference type="ARBA" id="ARBA00023015"/>
    </source>
</evidence>